<dbReference type="EMBL" id="BT068754">
    <property type="protein sequence ID" value="ACN35651.1"/>
    <property type="molecule type" value="mRNA"/>
</dbReference>
<evidence type="ECO:0000313" key="1">
    <source>
        <dbReference type="EMBL" id="ACN35651.1"/>
    </source>
</evidence>
<reference evidence="1" key="1">
    <citation type="journal article" date="2009" name="PLoS Genet.">
        <title>Sequencing, mapping, and analysis of 27,455 maize full-length cDNAs.</title>
        <authorList>
            <person name="Soderlund C."/>
            <person name="Descour A."/>
            <person name="Kudrna D."/>
            <person name="Bomhoff M."/>
            <person name="Boyd L."/>
            <person name="Currie J."/>
            <person name="Angelova A."/>
            <person name="Collura K."/>
            <person name="Wissotski M."/>
            <person name="Ashley E."/>
            <person name="Morrow D."/>
            <person name="Fernandes J."/>
            <person name="Walbot V."/>
            <person name="Yu Y."/>
        </authorList>
    </citation>
    <scope>NUCLEOTIDE SEQUENCE</scope>
    <source>
        <strain evidence="1">B73</strain>
    </source>
</reference>
<protein>
    <submittedName>
        <fullName evidence="1">Uncharacterized protein</fullName>
    </submittedName>
</protein>
<name>C0PKD5_MAIZE</name>
<accession>C0PKD5</accession>
<organism evidence="1">
    <name type="scientific">Zea mays</name>
    <name type="common">Maize</name>
    <dbReference type="NCBI Taxonomy" id="4577"/>
    <lineage>
        <taxon>Eukaryota</taxon>
        <taxon>Viridiplantae</taxon>
        <taxon>Streptophyta</taxon>
        <taxon>Embryophyta</taxon>
        <taxon>Tracheophyta</taxon>
        <taxon>Spermatophyta</taxon>
        <taxon>Magnoliopsida</taxon>
        <taxon>Liliopsida</taxon>
        <taxon>Poales</taxon>
        <taxon>Poaceae</taxon>
        <taxon>PACMAD clade</taxon>
        <taxon>Panicoideae</taxon>
        <taxon>Andropogonodae</taxon>
        <taxon>Andropogoneae</taxon>
        <taxon>Tripsacinae</taxon>
        <taxon>Zea</taxon>
    </lineage>
</organism>
<dbReference type="AlphaFoldDB" id="C0PKD5"/>
<sequence length="96" mass="10397">MALVPSRSDSEALIPEVEMNAGADQTATTARVTVVQASSVFYDTPATLGACNFALYTRCSCSCYSSTYGVRFVVSPVWVFRLILRSRCSLVCLAEN</sequence>
<proteinExistence type="evidence at transcript level"/>